<comment type="caution">
    <text evidence="2">The sequence shown here is derived from an EMBL/GenBank/DDBJ whole genome shotgun (WGS) entry which is preliminary data.</text>
</comment>
<evidence type="ECO:0000313" key="3">
    <source>
        <dbReference type="Proteomes" id="UP001500457"/>
    </source>
</evidence>
<dbReference type="PRINTS" id="PR00195">
    <property type="entry name" value="DYNAMIN"/>
</dbReference>
<dbReference type="RefSeq" id="WP_274235279.1">
    <property type="nucleotide sequence ID" value="NZ_BAABHQ010000010.1"/>
</dbReference>
<dbReference type="SUPFAM" id="SSF52540">
    <property type="entry name" value="P-loop containing nucleoside triphosphate hydrolases"/>
    <property type="match status" value="1"/>
</dbReference>
<organism evidence="2 3">
    <name type="scientific">Actinomycetospora straminea</name>
    <dbReference type="NCBI Taxonomy" id="663607"/>
    <lineage>
        <taxon>Bacteria</taxon>
        <taxon>Bacillati</taxon>
        <taxon>Actinomycetota</taxon>
        <taxon>Actinomycetes</taxon>
        <taxon>Pseudonocardiales</taxon>
        <taxon>Pseudonocardiaceae</taxon>
        <taxon>Actinomycetospora</taxon>
    </lineage>
</organism>
<gene>
    <name evidence="2" type="ORF">GCM10023203_37870</name>
</gene>
<keyword evidence="3" id="KW-1185">Reference proteome</keyword>
<dbReference type="Gene3D" id="3.40.50.300">
    <property type="entry name" value="P-loop containing nucleotide triphosphate hydrolases"/>
    <property type="match status" value="1"/>
</dbReference>
<protein>
    <submittedName>
        <fullName evidence="2">Dynamin family protein</fullName>
    </submittedName>
</protein>
<sequence length="503" mass="53839">MVDAPTESVRPLSRRVGQMLRAQIDELGPGAVRDQLIAECARLDRPLRVAVAGQVSAGKSTMVNALLARRVAPTGAAETTRLFALYEFDENEGVDIELADGRVLRRSLRADGSMPTELGVPPQAVDLLRVRLSSSAMVSAVTLVDTPGLDSVRETASALTERRIFGGEGSTTVDADALIFLLQAGGRNRETEWLSAFRELTGSSLASCSINTVGVLSKIDQDNDPEPLRQFGRIAQRLAREPALRLQLATVVPVAGLLAETVRAGLLTEDHFASLQALATSLGARYATASVPLFYKAISELGGHELLAEELISRLGLFGVDRTLAGLQSGVETLGELYRVLLRESGFEAISAVISQAFMPRTDVLKADQALAATTRLSYQLPEMAGARMRSVAEELVLEPSMHQLRELHAVRACIGDDAVELPANLQEELRTLTGSGTAAQRLGLPANATADDIRSAARRKAMEAIAVGADPTVGPGERRVIDVMRMSYAALWQQADDQLAAT</sequence>
<dbReference type="PANTHER" id="PTHR43681:SF1">
    <property type="entry name" value="SARCALUMENIN"/>
    <property type="match status" value="1"/>
</dbReference>
<feature type="domain" description="Dynamin N-terminal" evidence="1">
    <location>
        <begin position="49"/>
        <end position="164"/>
    </location>
</feature>
<name>A0ABP9ENL5_9PSEU</name>
<dbReference type="PANTHER" id="PTHR43681">
    <property type="entry name" value="TRANSMEMBRANE GTPASE FZO"/>
    <property type="match status" value="1"/>
</dbReference>
<evidence type="ECO:0000259" key="1">
    <source>
        <dbReference type="Pfam" id="PF00350"/>
    </source>
</evidence>
<dbReference type="InterPro" id="IPR045063">
    <property type="entry name" value="Dynamin_N"/>
</dbReference>
<proteinExistence type="predicted"/>
<accession>A0ABP9ENL5</accession>
<dbReference type="EMBL" id="BAABHQ010000010">
    <property type="protein sequence ID" value="GAA4882605.1"/>
    <property type="molecule type" value="Genomic_DNA"/>
</dbReference>
<dbReference type="Pfam" id="PF00350">
    <property type="entry name" value="Dynamin_N"/>
    <property type="match status" value="1"/>
</dbReference>
<evidence type="ECO:0000313" key="2">
    <source>
        <dbReference type="EMBL" id="GAA4882605.1"/>
    </source>
</evidence>
<dbReference type="InterPro" id="IPR027417">
    <property type="entry name" value="P-loop_NTPase"/>
</dbReference>
<dbReference type="Proteomes" id="UP001500457">
    <property type="component" value="Unassembled WGS sequence"/>
</dbReference>
<reference evidence="3" key="1">
    <citation type="journal article" date="2019" name="Int. J. Syst. Evol. Microbiol.">
        <title>The Global Catalogue of Microorganisms (GCM) 10K type strain sequencing project: providing services to taxonomists for standard genome sequencing and annotation.</title>
        <authorList>
            <consortium name="The Broad Institute Genomics Platform"/>
            <consortium name="The Broad Institute Genome Sequencing Center for Infectious Disease"/>
            <person name="Wu L."/>
            <person name="Ma J."/>
        </authorList>
    </citation>
    <scope>NUCLEOTIDE SEQUENCE [LARGE SCALE GENOMIC DNA]</scope>
    <source>
        <strain evidence="3">JCM 17983</strain>
    </source>
</reference>
<dbReference type="InterPro" id="IPR051943">
    <property type="entry name" value="TRAFAC_Dynamin-like_GTPase"/>
</dbReference>
<dbReference type="InterPro" id="IPR022812">
    <property type="entry name" value="Dynamin"/>
</dbReference>